<sequence>MAYIYHARKLFTVRGFKNGFFIYSLLLFFFFFLFFLLLPKLVRVPQFVFVFVPLPNKLSS</sequence>
<reference evidence="2 3" key="1">
    <citation type="submission" date="2016-07" db="EMBL/GenBank/DDBJ databases">
        <title>Pervasive Adenine N6-methylation of Active Genes in Fungi.</title>
        <authorList>
            <consortium name="DOE Joint Genome Institute"/>
            <person name="Mondo S.J."/>
            <person name="Dannebaum R.O."/>
            <person name="Kuo R.C."/>
            <person name="Labutti K."/>
            <person name="Haridas S."/>
            <person name="Kuo A."/>
            <person name="Salamov A."/>
            <person name="Ahrendt S.R."/>
            <person name="Lipzen A."/>
            <person name="Sullivan W."/>
            <person name="Andreopoulos W.B."/>
            <person name="Clum A."/>
            <person name="Lindquist E."/>
            <person name="Daum C."/>
            <person name="Ramamoorthy G.K."/>
            <person name="Gryganskyi A."/>
            <person name="Culley D."/>
            <person name="Magnuson J.K."/>
            <person name="James T.Y."/>
            <person name="O'Malley M.A."/>
            <person name="Stajich J.E."/>
            <person name="Spatafora J.W."/>
            <person name="Visel A."/>
            <person name="Grigoriev I.V."/>
        </authorList>
    </citation>
    <scope>NUCLEOTIDE SEQUENCE [LARGE SCALE GENOMIC DNA]</scope>
    <source>
        <strain evidence="2 3">NRRL 1336</strain>
    </source>
</reference>
<accession>A0A1X2IIM9</accession>
<keyword evidence="3" id="KW-1185">Reference proteome</keyword>
<evidence type="ECO:0000256" key="1">
    <source>
        <dbReference type="SAM" id="Phobius"/>
    </source>
</evidence>
<dbReference type="AlphaFoldDB" id="A0A1X2IIM9"/>
<feature type="transmembrane region" description="Helical" evidence="1">
    <location>
        <begin position="20"/>
        <end position="38"/>
    </location>
</feature>
<protein>
    <submittedName>
        <fullName evidence="2">Uncharacterized protein</fullName>
    </submittedName>
</protein>
<proteinExistence type="predicted"/>
<organism evidence="2 3">
    <name type="scientific">Absidia repens</name>
    <dbReference type="NCBI Taxonomy" id="90262"/>
    <lineage>
        <taxon>Eukaryota</taxon>
        <taxon>Fungi</taxon>
        <taxon>Fungi incertae sedis</taxon>
        <taxon>Mucoromycota</taxon>
        <taxon>Mucoromycotina</taxon>
        <taxon>Mucoromycetes</taxon>
        <taxon>Mucorales</taxon>
        <taxon>Cunninghamellaceae</taxon>
        <taxon>Absidia</taxon>
    </lineage>
</organism>
<keyword evidence="1" id="KW-0472">Membrane</keyword>
<name>A0A1X2IIM9_9FUNG</name>
<keyword evidence="1" id="KW-0812">Transmembrane</keyword>
<evidence type="ECO:0000313" key="2">
    <source>
        <dbReference type="EMBL" id="ORZ17170.1"/>
    </source>
</evidence>
<gene>
    <name evidence="2" type="ORF">BCR42DRAFT_414058</name>
</gene>
<dbReference type="EMBL" id="MCGE01000010">
    <property type="protein sequence ID" value="ORZ17170.1"/>
    <property type="molecule type" value="Genomic_DNA"/>
</dbReference>
<keyword evidence="1" id="KW-1133">Transmembrane helix</keyword>
<dbReference type="Proteomes" id="UP000193560">
    <property type="component" value="Unassembled WGS sequence"/>
</dbReference>
<comment type="caution">
    <text evidence="2">The sequence shown here is derived from an EMBL/GenBank/DDBJ whole genome shotgun (WGS) entry which is preliminary data.</text>
</comment>
<feature type="non-terminal residue" evidence="2">
    <location>
        <position position="60"/>
    </location>
</feature>
<evidence type="ECO:0000313" key="3">
    <source>
        <dbReference type="Proteomes" id="UP000193560"/>
    </source>
</evidence>